<organism evidence="3 5">
    <name type="scientific">Drosophila suzukii</name>
    <name type="common">Spotted-wing drosophila fruit fly</name>
    <dbReference type="NCBI Taxonomy" id="28584"/>
    <lineage>
        <taxon>Eukaryota</taxon>
        <taxon>Metazoa</taxon>
        <taxon>Ecdysozoa</taxon>
        <taxon>Arthropoda</taxon>
        <taxon>Hexapoda</taxon>
        <taxon>Insecta</taxon>
        <taxon>Pterygota</taxon>
        <taxon>Neoptera</taxon>
        <taxon>Endopterygota</taxon>
        <taxon>Diptera</taxon>
        <taxon>Brachycera</taxon>
        <taxon>Muscomorpha</taxon>
        <taxon>Ephydroidea</taxon>
        <taxon>Drosophilidae</taxon>
        <taxon>Drosophila</taxon>
        <taxon>Sophophora</taxon>
    </lineage>
</organism>
<keyword evidence="1" id="KW-0863">Zinc-finger</keyword>
<evidence type="ECO:0000256" key="1">
    <source>
        <dbReference type="PROSITE-ProRule" id="PRU00047"/>
    </source>
</evidence>
<keyword evidence="3" id="KW-1185">Reference proteome</keyword>
<name>A0ABM4TZX6_DROSZ</name>
<dbReference type="PROSITE" id="PS50158">
    <property type="entry name" value="ZF_CCHC"/>
    <property type="match status" value="1"/>
</dbReference>
<dbReference type="InterPro" id="IPR021109">
    <property type="entry name" value="Peptidase_aspartic_dom_sf"/>
</dbReference>
<dbReference type="Gene3D" id="2.40.70.10">
    <property type="entry name" value="Acid Proteases"/>
    <property type="match status" value="1"/>
</dbReference>
<keyword evidence="1" id="KW-0862">Zinc</keyword>
<evidence type="ECO:0000313" key="3">
    <source>
        <dbReference type="Proteomes" id="UP001652628"/>
    </source>
</evidence>
<dbReference type="SMART" id="SM00343">
    <property type="entry name" value="ZnF_C2HC"/>
    <property type="match status" value="2"/>
</dbReference>
<evidence type="ECO:0000313" key="4">
    <source>
        <dbReference type="RefSeq" id="XP_070855538.1"/>
    </source>
</evidence>
<dbReference type="InterPro" id="IPR001878">
    <property type="entry name" value="Znf_CCHC"/>
</dbReference>
<dbReference type="Gene3D" id="4.10.60.10">
    <property type="entry name" value="Zinc finger, CCHC-type"/>
    <property type="match status" value="1"/>
</dbReference>
<keyword evidence="1" id="KW-0479">Metal-binding</keyword>
<evidence type="ECO:0000313" key="7">
    <source>
        <dbReference type="RefSeq" id="XP_070855541.1"/>
    </source>
</evidence>
<accession>A0ABM4TZX6</accession>
<evidence type="ECO:0000313" key="5">
    <source>
        <dbReference type="RefSeq" id="XP_070855539.1"/>
    </source>
</evidence>
<dbReference type="Proteomes" id="UP001652628">
    <property type="component" value="Unplaced"/>
</dbReference>
<gene>
    <name evidence="4 5 6 7" type="primary">LOC139355113</name>
</gene>
<dbReference type="RefSeq" id="XP_070855538.1">
    <property type="nucleotide sequence ID" value="XM_070999437.1"/>
</dbReference>
<reference evidence="4 5" key="1">
    <citation type="submission" date="2025-05" db="UniProtKB">
        <authorList>
            <consortium name="RefSeq"/>
        </authorList>
    </citation>
    <scope>IDENTIFICATION</scope>
</reference>
<feature type="domain" description="CCHC-type" evidence="2">
    <location>
        <begin position="233"/>
        <end position="247"/>
    </location>
</feature>
<sequence>MAELKPFLFQAFDKALWRNEWETWLRSFTIYIESEEITSVYKKRNKLLHLGGPQLQAVVYNLPGALVAFDEEANNDIFTPLVDKLTEYFSPQRNSVFERHLFRTMVPVEGEGFTEFLTRLRRQVAKCSFGETKKEIEEICLKDKIIDVWAPVDLKRKLLENEFTLNDFVKMCHIEEQVNRQTETMGAAGQQSTIQRVSHQKTRNPDTLQECGRCGRKGHRESSPDCPARSATCRKCSKIGHFARKCKTKIRAGNHDADGPWAKRPRRTDTHIRLVNCESVHDGEKSANSDCFRVATKGNNDEIIPCKVGGRTMEMVIDSGSKHNLCSQADWQKLIDDQATIFNMRTKSSNQFRSYASDQPLKILRVFEAPISVKRDPEVIATFYVIENSRQSLLGCDTAIQLNVLTRKNAIVEYLDYQIPVTQLYGDMQAAKRD</sequence>
<dbReference type="Pfam" id="PF00098">
    <property type="entry name" value="zf-CCHC"/>
    <property type="match status" value="1"/>
</dbReference>
<protein>
    <submittedName>
        <fullName evidence="4 5">Uncharacterized protein isoform X1</fullName>
    </submittedName>
</protein>
<dbReference type="InterPro" id="IPR036875">
    <property type="entry name" value="Znf_CCHC_sf"/>
</dbReference>
<dbReference type="RefSeq" id="XP_070855541.1">
    <property type="nucleotide sequence ID" value="XM_070999440.1"/>
</dbReference>
<dbReference type="CDD" id="cd00303">
    <property type="entry name" value="retropepsin_like"/>
    <property type="match status" value="1"/>
</dbReference>
<evidence type="ECO:0000259" key="2">
    <source>
        <dbReference type="PROSITE" id="PS50158"/>
    </source>
</evidence>
<dbReference type="RefSeq" id="XP_070855539.1">
    <property type="nucleotide sequence ID" value="XM_070999438.1"/>
</dbReference>
<dbReference type="PANTHER" id="PTHR37984">
    <property type="entry name" value="PROTEIN CBG26694"/>
    <property type="match status" value="1"/>
</dbReference>
<dbReference type="RefSeq" id="XP_070855540.1">
    <property type="nucleotide sequence ID" value="XM_070999439.1"/>
</dbReference>
<evidence type="ECO:0000313" key="6">
    <source>
        <dbReference type="RefSeq" id="XP_070855540.1"/>
    </source>
</evidence>
<dbReference type="SUPFAM" id="SSF50630">
    <property type="entry name" value="Acid proteases"/>
    <property type="match status" value="1"/>
</dbReference>
<dbReference type="InterPro" id="IPR050951">
    <property type="entry name" value="Retrovirus_Pol_polyprotein"/>
</dbReference>
<dbReference type="GeneID" id="139355113"/>
<proteinExistence type="predicted"/>
<dbReference type="SUPFAM" id="SSF57756">
    <property type="entry name" value="Retrovirus zinc finger-like domains"/>
    <property type="match status" value="1"/>
</dbReference>
<dbReference type="PANTHER" id="PTHR37984:SF11">
    <property type="entry name" value="INTEGRASE CATALYTIC DOMAIN-CONTAINING PROTEIN"/>
    <property type="match status" value="1"/>
</dbReference>